<dbReference type="EMBL" id="CP003051">
    <property type="protein sequence ID" value="AGA90673.1"/>
    <property type="molecule type" value="Genomic_DNA"/>
</dbReference>
<keyword evidence="2" id="KW-1185">Reference proteome</keyword>
<dbReference type="KEGG" id="tmb:Thimo_1907"/>
<proteinExistence type="predicted"/>
<reference evidence="1 2" key="1">
    <citation type="submission" date="2011-09" db="EMBL/GenBank/DDBJ databases">
        <title>Complete sequence of chromosome of Thioflavicoccus mobilis 8321.</title>
        <authorList>
            <consortium name="US DOE Joint Genome Institute"/>
            <person name="Lucas S."/>
            <person name="Han J."/>
            <person name="Lapidus A."/>
            <person name="Cheng J.-F."/>
            <person name="Goodwin L."/>
            <person name="Pitluck S."/>
            <person name="Peters L."/>
            <person name="Ovchinnikova G."/>
            <person name="Lu M."/>
            <person name="Detter J.C."/>
            <person name="Han C."/>
            <person name="Tapia R."/>
            <person name="Land M."/>
            <person name="Hauser L."/>
            <person name="Kyrpides N."/>
            <person name="Ivanova N."/>
            <person name="Pagani I."/>
            <person name="Vogl K."/>
            <person name="Liu Z."/>
            <person name="Imhoff J."/>
            <person name="Thiel V."/>
            <person name="Frigaard N.-U."/>
            <person name="Bryant D."/>
            <person name="Woyke T."/>
        </authorList>
    </citation>
    <scope>NUCLEOTIDE SEQUENCE [LARGE SCALE GENOMIC DNA]</scope>
    <source>
        <strain evidence="1 2">8321</strain>
    </source>
</reference>
<accession>L0GV93</accession>
<evidence type="ECO:0000313" key="2">
    <source>
        <dbReference type="Proteomes" id="UP000010816"/>
    </source>
</evidence>
<gene>
    <name evidence="1" type="ORF">Thimo_1907</name>
</gene>
<dbReference type="Proteomes" id="UP000010816">
    <property type="component" value="Chromosome"/>
</dbReference>
<sequence>MPMKLRDTEIGREYWYAEDCGPYRRQADARRAARLFLHSSVERRVFLVVRLEDSLFVDRRPGVISKRERSDQAWYQFRVLDQEVLRSGGG</sequence>
<dbReference type="HOGENOM" id="CLU_2439851_0_0_6"/>
<dbReference type="AlphaFoldDB" id="L0GV93"/>
<organism evidence="1 2">
    <name type="scientific">Thioflavicoccus mobilis 8321</name>
    <dbReference type="NCBI Taxonomy" id="765912"/>
    <lineage>
        <taxon>Bacteria</taxon>
        <taxon>Pseudomonadati</taxon>
        <taxon>Pseudomonadota</taxon>
        <taxon>Gammaproteobacteria</taxon>
        <taxon>Chromatiales</taxon>
        <taxon>Chromatiaceae</taxon>
        <taxon>Thioflavicoccus</taxon>
    </lineage>
</organism>
<name>L0GV93_9GAMM</name>
<protein>
    <submittedName>
        <fullName evidence="1">Uncharacterized protein</fullName>
    </submittedName>
</protein>
<evidence type="ECO:0000313" key="1">
    <source>
        <dbReference type="EMBL" id="AGA90673.1"/>
    </source>
</evidence>